<keyword evidence="2" id="KW-0677">Repeat</keyword>
<dbReference type="InterPro" id="IPR027417">
    <property type="entry name" value="P-loop_NTPase"/>
</dbReference>
<dbReference type="Proteomes" id="UP001172142">
    <property type="component" value="Unassembled WGS sequence"/>
</dbReference>
<feature type="domain" description="ABC transporter" evidence="6">
    <location>
        <begin position="6"/>
        <end position="245"/>
    </location>
</feature>
<gene>
    <name evidence="7" type="ORF">QWY13_07725</name>
</gene>
<dbReference type="InterPro" id="IPR003593">
    <property type="entry name" value="AAA+_ATPase"/>
</dbReference>
<dbReference type="RefSeq" id="WP_301855910.1">
    <property type="nucleotide sequence ID" value="NZ_JAUJWU010000001.1"/>
</dbReference>
<dbReference type="PANTHER" id="PTHR43790:SF9">
    <property type="entry name" value="GALACTOFURANOSE TRANSPORTER ATP-BINDING PROTEIN YTFR"/>
    <property type="match status" value="1"/>
</dbReference>
<keyword evidence="1" id="KW-0813">Transport</keyword>
<proteinExistence type="predicted"/>
<accession>A0ABT8NBY0</accession>
<keyword evidence="5" id="KW-0175">Coiled coil</keyword>
<protein>
    <submittedName>
        <fullName evidence="7">Sugar ABC transporter ATP-binding protein</fullName>
    </submittedName>
</protein>
<comment type="caution">
    <text evidence="7">The sequence shown here is derived from an EMBL/GenBank/DDBJ whole genome shotgun (WGS) entry which is preliminary data.</text>
</comment>
<dbReference type="SUPFAM" id="SSF52540">
    <property type="entry name" value="P-loop containing nucleoside triphosphate hydrolases"/>
    <property type="match status" value="2"/>
</dbReference>
<dbReference type="CDD" id="cd03215">
    <property type="entry name" value="ABC_Carb_Monos_II"/>
    <property type="match status" value="1"/>
</dbReference>
<evidence type="ECO:0000256" key="1">
    <source>
        <dbReference type="ARBA" id="ARBA00022448"/>
    </source>
</evidence>
<keyword evidence="8" id="KW-1185">Reference proteome</keyword>
<dbReference type="InterPro" id="IPR017871">
    <property type="entry name" value="ABC_transporter-like_CS"/>
</dbReference>
<name>A0ABT8NBY0_9BACL</name>
<dbReference type="PROSITE" id="PS50893">
    <property type="entry name" value="ABC_TRANSPORTER_2"/>
    <property type="match status" value="2"/>
</dbReference>
<feature type="domain" description="ABC transporter" evidence="6">
    <location>
        <begin position="246"/>
        <end position="499"/>
    </location>
</feature>
<keyword evidence="3" id="KW-0547">Nucleotide-binding</keyword>
<dbReference type="Pfam" id="PF00005">
    <property type="entry name" value="ABC_tran"/>
    <property type="match status" value="2"/>
</dbReference>
<dbReference type="SMART" id="SM00382">
    <property type="entry name" value="AAA"/>
    <property type="match status" value="2"/>
</dbReference>
<evidence type="ECO:0000256" key="5">
    <source>
        <dbReference type="SAM" id="Coils"/>
    </source>
</evidence>
<evidence type="ECO:0000313" key="7">
    <source>
        <dbReference type="EMBL" id="MDN7245386.1"/>
    </source>
</evidence>
<evidence type="ECO:0000256" key="2">
    <source>
        <dbReference type="ARBA" id="ARBA00022737"/>
    </source>
</evidence>
<organism evidence="7 8">
    <name type="scientific">Planococcus shenhongbingii</name>
    <dbReference type="NCBI Taxonomy" id="3058398"/>
    <lineage>
        <taxon>Bacteria</taxon>
        <taxon>Bacillati</taxon>
        <taxon>Bacillota</taxon>
        <taxon>Bacilli</taxon>
        <taxon>Bacillales</taxon>
        <taxon>Caryophanaceae</taxon>
        <taxon>Planococcus</taxon>
    </lineage>
</organism>
<dbReference type="InterPro" id="IPR050107">
    <property type="entry name" value="ABC_carbohydrate_import_ATPase"/>
</dbReference>
<dbReference type="Gene3D" id="3.40.50.300">
    <property type="entry name" value="P-loop containing nucleotide triphosphate hydrolases"/>
    <property type="match status" value="2"/>
</dbReference>
<evidence type="ECO:0000259" key="6">
    <source>
        <dbReference type="PROSITE" id="PS50893"/>
    </source>
</evidence>
<evidence type="ECO:0000256" key="4">
    <source>
        <dbReference type="ARBA" id="ARBA00022840"/>
    </source>
</evidence>
<dbReference type="PANTHER" id="PTHR43790">
    <property type="entry name" value="CARBOHYDRATE TRANSPORT ATP-BINDING PROTEIN MG119-RELATED"/>
    <property type="match status" value="1"/>
</dbReference>
<dbReference type="PROSITE" id="PS00211">
    <property type="entry name" value="ABC_TRANSPORTER_1"/>
    <property type="match status" value="1"/>
</dbReference>
<evidence type="ECO:0000313" key="8">
    <source>
        <dbReference type="Proteomes" id="UP001172142"/>
    </source>
</evidence>
<dbReference type="CDD" id="cd03216">
    <property type="entry name" value="ABC_Carb_Monos_I"/>
    <property type="match status" value="1"/>
</dbReference>
<dbReference type="EMBL" id="JAUJWU010000001">
    <property type="protein sequence ID" value="MDN7245386.1"/>
    <property type="molecule type" value="Genomic_DNA"/>
</dbReference>
<sequence>MGNSLLSMTGIRKTFGKVTALERAEFGLEQGEVHALLGVNGAGKSTLIKILSGVYGQDAGEIRLDGNLVQLQSPKAAKQQGIYCVYQEVDTAIVPELSVAENILLDTFAAGGGLFVSKAKMYVQAREALAQLQSENLNVKQKAAQLTLAEKQLVLIARALVHSAKIIIFDEPTAPLSIPEADKLFTVINKLKKQGVGCIFISHRLPEVFKISDRITVMAEGKWVNTFETETAVQEEVVEAMLGKTLSNELVHREHEIGAPLLAVKDLSDGRKVKNLSFTMASGEIVGVVGLVGAGKTELAKALFGGTPLTSGTIELSGRQLKLRNPGDAIKAGIALVPEERRKEGLFVQESLQANASFPNLKKFSPQLFMDKKSEKRFAEEIISRLKIKTDSTDTPLVHLSGGNQQKVAIGKWTSLDSAVYLFDEPTKGVDIGAKVDIFKLIRQLAESGKGCLYFSSEIHEAIGISDRILVMYNGQIVKEFSRQEATQERILLYASGGKEEYGKNPKFSTRESNPVSI</sequence>
<feature type="coiled-coil region" evidence="5">
    <location>
        <begin position="122"/>
        <end position="149"/>
    </location>
</feature>
<reference evidence="7 8" key="1">
    <citation type="submission" date="2023-07" db="EMBL/GenBank/DDBJ databases">
        <title>Novel species in genus Planococcus.</title>
        <authorList>
            <person name="Ning S."/>
        </authorList>
    </citation>
    <scope>NUCLEOTIDE SEQUENCE [LARGE SCALE GENOMIC DNA]</scope>
    <source>
        <strain evidence="7 8">N017</strain>
    </source>
</reference>
<dbReference type="GO" id="GO:0005524">
    <property type="term" value="F:ATP binding"/>
    <property type="evidence" value="ECO:0007669"/>
    <property type="project" value="UniProtKB-KW"/>
</dbReference>
<dbReference type="InterPro" id="IPR003439">
    <property type="entry name" value="ABC_transporter-like_ATP-bd"/>
</dbReference>
<keyword evidence="4 7" id="KW-0067">ATP-binding</keyword>
<evidence type="ECO:0000256" key="3">
    <source>
        <dbReference type="ARBA" id="ARBA00022741"/>
    </source>
</evidence>